<proteinExistence type="predicted"/>
<evidence type="ECO:0000256" key="1">
    <source>
        <dbReference type="ARBA" id="ARBA00022837"/>
    </source>
</evidence>
<dbReference type="PROSITE" id="PS00018">
    <property type="entry name" value="EF_HAND_1"/>
    <property type="match status" value="1"/>
</dbReference>
<dbReference type="AlphaFoldDB" id="A0AAD9XJF4"/>
<dbReference type="InterPro" id="IPR018247">
    <property type="entry name" value="EF_Hand_1_Ca_BS"/>
</dbReference>
<accession>A0AAD9XJF4</accession>
<dbReference type="GO" id="GO:0005509">
    <property type="term" value="F:calcium ion binding"/>
    <property type="evidence" value="ECO:0007669"/>
    <property type="project" value="InterPro"/>
</dbReference>
<keyword evidence="4" id="KW-1185">Reference proteome</keyword>
<comment type="caution">
    <text evidence="3">The sequence shown here is derived from an EMBL/GenBank/DDBJ whole genome shotgun (WGS) entry which is preliminary data.</text>
</comment>
<reference evidence="3" key="1">
    <citation type="journal article" date="2023" name="Plant J.">
        <title>Genome sequences and population genomics provide insights into the demographic history, inbreeding, and mutation load of two 'living fossil' tree species of Dipteronia.</title>
        <authorList>
            <person name="Feng Y."/>
            <person name="Comes H.P."/>
            <person name="Chen J."/>
            <person name="Zhu S."/>
            <person name="Lu R."/>
            <person name="Zhang X."/>
            <person name="Li P."/>
            <person name="Qiu J."/>
            <person name="Olsen K.M."/>
            <person name="Qiu Y."/>
        </authorList>
    </citation>
    <scope>NUCLEOTIDE SEQUENCE</scope>
    <source>
        <strain evidence="3">KIB01</strain>
    </source>
</reference>
<name>A0AAD9XJF4_9ROSI</name>
<dbReference type="Gene3D" id="1.10.238.10">
    <property type="entry name" value="EF-hand"/>
    <property type="match status" value="1"/>
</dbReference>
<dbReference type="SUPFAM" id="SSF47473">
    <property type="entry name" value="EF-hand"/>
    <property type="match status" value="1"/>
</dbReference>
<evidence type="ECO:0000313" key="3">
    <source>
        <dbReference type="EMBL" id="KAK2660332.1"/>
    </source>
</evidence>
<dbReference type="InterPro" id="IPR011992">
    <property type="entry name" value="EF-hand-dom_pair"/>
</dbReference>
<dbReference type="InterPro" id="IPR002048">
    <property type="entry name" value="EF_hand_dom"/>
</dbReference>
<evidence type="ECO:0000259" key="2">
    <source>
        <dbReference type="PROSITE" id="PS50222"/>
    </source>
</evidence>
<keyword evidence="1" id="KW-0106">Calcium</keyword>
<protein>
    <recommendedName>
        <fullName evidence="2">EF-hand domain-containing protein</fullName>
    </recommendedName>
</protein>
<organism evidence="3 4">
    <name type="scientific">Dipteronia dyeriana</name>
    <dbReference type="NCBI Taxonomy" id="168575"/>
    <lineage>
        <taxon>Eukaryota</taxon>
        <taxon>Viridiplantae</taxon>
        <taxon>Streptophyta</taxon>
        <taxon>Embryophyta</taxon>
        <taxon>Tracheophyta</taxon>
        <taxon>Spermatophyta</taxon>
        <taxon>Magnoliopsida</taxon>
        <taxon>eudicotyledons</taxon>
        <taxon>Gunneridae</taxon>
        <taxon>Pentapetalae</taxon>
        <taxon>rosids</taxon>
        <taxon>malvids</taxon>
        <taxon>Sapindales</taxon>
        <taxon>Sapindaceae</taxon>
        <taxon>Hippocastanoideae</taxon>
        <taxon>Acereae</taxon>
        <taxon>Dipteronia</taxon>
    </lineage>
</organism>
<dbReference type="PROSITE" id="PS50222">
    <property type="entry name" value="EF_HAND_2"/>
    <property type="match status" value="1"/>
</dbReference>
<feature type="domain" description="EF-hand" evidence="2">
    <location>
        <begin position="12"/>
        <end position="47"/>
    </location>
</feature>
<gene>
    <name evidence="3" type="ORF">Ddye_006865</name>
</gene>
<evidence type="ECO:0000313" key="4">
    <source>
        <dbReference type="Proteomes" id="UP001280121"/>
    </source>
</evidence>
<dbReference type="EMBL" id="JANJYI010000002">
    <property type="protein sequence ID" value="KAK2660332.1"/>
    <property type="molecule type" value="Genomic_DNA"/>
</dbReference>
<dbReference type="Proteomes" id="UP001280121">
    <property type="component" value="Unassembled WGS sequence"/>
</dbReference>
<sequence>MVMCSKVTTAPQTEKLILDLLNRHDADKNGLLDKAEIQRAFKELNSWLPSYRSYFGIKMADEDGDGVINMNNKELDNLVQYIKKQKYDLPTQKNWHAS</sequence>